<dbReference type="AlphaFoldDB" id="A0A645B396"/>
<dbReference type="EMBL" id="VSSQ01017495">
    <property type="protein sequence ID" value="MPM59867.1"/>
    <property type="molecule type" value="Genomic_DNA"/>
</dbReference>
<proteinExistence type="predicted"/>
<evidence type="ECO:0000313" key="1">
    <source>
        <dbReference type="EMBL" id="MPM59867.1"/>
    </source>
</evidence>
<gene>
    <name evidence="1" type="ORF">SDC9_106713</name>
</gene>
<protein>
    <submittedName>
        <fullName evidence="1">Uncharacterized protein</fullName>
    </submittedName>
</protein>
<accession>A0A645B396</accession>
<name>A0A645B396_9ZZZZ</name>
<reference evidence="1" key="1">
    <citation type="submission" date="2019-08" db="EMBL/GenBank/DDBJ databases">
        <authorList>
            <person name="Kucharzyk K."/>
            <person name="Murdoch R.W."/>
            <person name="Higgins S."/>
            <person name="Loffler F."/>
        </authorList>
    </citation>
    <scope>NUCLEOTIDE SEQUENCE</scope>
</reference>
<comment type="caution">
    <text evidence="1">The sequence shown here is derived from an EMBL/GenBank/DDBJ whole genome shotgun (WGS) entry which is preliminary data.</text>
</comment>
<sequence length="91" mass="10773">MKRTLSFFKKLIMAVLRFLAVAVVVFFLFRFVDFAIYKSSHRFAINPMKNRSWIGKFITKVIKRNLDGKLYGFIKKRNDRFCVGLSFLLAK</sequence>
<organism evidence="1">
    <name type="scientific">bioreactor metagenome</name>
    <dbReference type="NCBI Taxonomy" id="1076179"/>
    <lineage>
        <taxon>unclassified sequences</taxon>
        <taxon>metagenomes</taxon>
        <taxon>ecological metagenomes</taxon>
    </lineage>
</organism>